<dbReference type="Gene3D" id="2.70.98.10">
    <property type="match status" value="1"/>
</dbReference>
<dbReference type="EMBL" id="SODA01000009">
    <property type="protein sequence ID" value="TDW04471.1"/>
    <property type="molecule type" value="Genomic_DNA"/>
</dbReference>
<dbReference type="InterPro" id="IPR011013">
    <property type="entry name" value="Gal_mutarotase_sf_dom"/>
</dbReference>
<dbReference type="GO" id="GO:0003824">
    <property type="term" value="F:catalytic activity"/>
    <property type="evidence" value="ECO:0007669"/>
    <property type="project" value="InterPro"/>
</dbReference>
<gene>
    <name evidence="2" type="ORF">C8C77_10932</name>
</gene>
<evidence type="ECO:0000313" key="2">
    <source>
        <dbReference type="EMBL" id="TDW04471.1"/>
    </source>
</evidence>
<dbReference type="Pfam" id="PF17128">
    <property type="entry name" value="DUF5107"/>
    <property type="match status" value="1"/>
</dbReference>
<dbReference type="GO" id="GO:0005975">
    <property type="term" value="P:carbohydrate metabolic process"/>
    <property type="evidence" value="ECO:0007669"/>
    <property type="project" value="InterPro"/>
</dbReference>
<dbReference type="Proteomes" id="UP000294697">
    <property type="component" value="Unassembled WGS sequence"/>
</dbReference>
<protein>
    <submittedName>
        <fullName evidence="2">Uncharacterized protein DUF5107</fullName>
    </submittedName>
</protein>
<name>A0A4R7Z2R0_9FIRM</name>
<organism evidence="2 3">
    <name type="scientific">Halanaerobium saccharolyticum</name>
    <dbReference type="NCBI Taxonomy" id="43595"/>
    <lineage>
        <taxon>Bacteria</taxon>
        <taxon>Bacillati</taxon>
        <taxon>Bacillota</taxon>
        <taxon>Clostridia</taxon>
        <taxon>Halanaerobiales</taxon>
        <taxon>Halanaerobiaceae</taxon>
        <taxon>Halanaerobium</taxon>
    </lineage>
</organism>
<reference evidence="2 3" key="1">
    <citation type="submission" date="2019-03" db="EMBL/GenBank/DDBJ databases">
        <title>Subsurface microbial communities from deep shales in Ohio and West Virginia, USA.</title>
        <authorList>
            <person name="Wrighton K."/>
        </authorList>
    </citation>
    <scope>NUCLEOTIDE SEQUENCE [LARGE SCALE GENOMIC DNA]</scope>
    <source>
        <strain evidence="2 3">MSL9.2</strain>
    </source>
</reference>
<dbReference type="AlphaFoldDB" id="A0A4R7Z2R0"/>
<dbReference type="InterPro" id="IPR014718">
    <property type="entry name" value="GH-type_carb-bd"/>
</dbReference>
<proteinExistence type="predicted"/>
<dbReference type="SUPFAM" id="SSF74650">
    <property type="entry name" value="Galactose mutarotase-like"/>
    <property type="match status" value="1"/>
</dbReference>
<dbReference type="InterPro" id="IPR033396">
    <property type="entry name" value="DUF5107"/>
</dbReference>
<dbReference type="RefSeq" id="WP_111572342.1">
    <property type="nucleotide sequence ID" value="NZ_QLME01000012.1"/>
</dbReference>
<feature type="domain" description="DUF5107" evidence="1">
    <location>
        <begin position="10"/>
        <end position="199"/>
    </location>
</feature>
<comment type="caution">
    <text evidence="2">The sequence shown here is derived from an EMBL/GenBank/DDBJ whole genome shotgun (WGS) entry which is preliminary data.</text>
</comment>
<evidence type="ECO:0000259" key="1">
    <source>
        <dbReference type="Pfam" id="PF17128"/>
    </source>
</evidence>
<dbReference type="GO" id="GO:0030246">
    <property type="term" value="F:carbohydrate binding"/>
    <property type="evidence" value="ECO:0007669"/>
    <property type="project" value="InterPro"/>
</dbReference>
<accession>A0A4R7Z2R0</accession>
<sequence>MEFKEFKFKNTAAVKVENEYFSIIILPKIGSKIASIFSKKKDFEFLFQNKADKYQKAEFGADFAAYDCSGFDDCFPNIDASRLNYNDREIIYPDHGEIWSAKFDYKIAAGKVVLNYYSSYLDYNYQKEIYLENNKLKIDYKIKNESQKELPAIWAMHCLIKYSQNMELQFPEGVEKIENVMDSKYLGEKGEVHQFPVTKDKSNNSYRLDRVNNKKEKNCEKYYVFGEMNAGSCSVFYPEKNIEFKINFDREKLPYLGFWLTEGGFKGDYNCAFEPADGYYDSVNKAIKNNKINIIKAGDIYEFSLELELIINSSSKM</sequence>
<evidence type="ECO:0000313" key="3">
    <source>
        <dbReference type="Proteomes" id="UP000294697"/>
    </source>
</evidence>
<dbReference type="OrthoDB" id="113447at2"/>